<evidence type="ECO:0000256" key="9">
    <source>
        <dbReference type="ARBA" id="ARBA00022908"/>
    </source>
</evidence>
<dbReference type="InterPro" id="IPR036397">
    <property type="entry name" value="RNaseH_sf"/>
</dbReference>
<evidence type="ECO:0000256" key="8">
    <source>
        <dbReference type="ARBA" id="ARBA00022884"/>
    </source>
</evidence>
<comment type="catalytic activity">
    <reaction evidence="13">
        <text>DNA(n) + a 2'-deoxyribonucleoside 5'-triphosphate = DNA(n+1) + diphosphate</text>
        <dbReference type="Rhea" id="RHEA:22508"/>
        <dbReference type="Rhea" id="RHEA-COMP:17339"/>
        <dbReference type="Rhea" id="RHEA-COMP:17340"/>
        <dbReference type="ChEBI" id="CHEBI:33019"/>
        <dbReference type="ChEBI" id="CHEBI:61560"/>
        <dbReference type="ChEBI" id="CHEBI:173112"/>
        <dbReference type="EC" id="2.7.7.49"/>
    </reaction>
</comment>
<proteinExistence type="predicted"/>
<dbReference type="Gene3D" id="3.30.420.10">
    <property type="entry name" value="Ribonuclease H-like superfamily/Ribonuclease H"/>
    <property type="match status" value="1"/>
</dbReference>
<keyword evidence="2" id="KW-0548">Nucleotidyltransferase</keyword>
<comment type="caution">
    <text evidence="17">The sequence shown here is derived from an EMBL/GenBank/DDBJ whole genome shotgun (WGS) entry which is preliminary data.</text>
</comment>
<comment type="catalytic activity">
    <reaction evidence="14">
        <text>DNA(n) + a 2'-deoxyribonucleoside 5'-triphosphate = DNA(n+1) + diphosphate</text>
        <dbReference type="Rhea" id="RHEA:22508"/>
        <dbReference type="Rhea" id="RHEA-COMP:17339"/>
        <dbReference type="Rhea" id="RHEA-COMP:17340"/>
        <dbReference type="ChEBI" id="CHEBI:33019"/>
        <dbReference type="ChEBI" id="CHEBI:61560"/>
        <dbReference type="ChEBI" id="CHEBI:173112"/>
        <dbReference type="EC" id="2.7.7.7"/>
    </reaction>
</comment>
<keyword evidence="11" id="KW-0808">Transferase</keyword>
<keyword evidence="11" id="KW-0239">DNA-directed DNA polymerase</keyword>
<evidence type="ECO:0000256" key="14">
    <source>
        <dbReference type="ARBA" id="ARBA00049244"/>
    </source>
</evidence>
<dbReference type="GO" id="GO:0015074">
    <property type="term" value="P:DNA integration"/>
    <property type="evidence" value="ECO:0007669"/>
    <property type="project" value="UniProtKB-KW"/>
</dbReference>
<dbReference type="VEuPathDB" id="FungiDB:VP01_5154g1"/>
<dbReference type="GO" id="GO:0032196">
    <property type="term" value="P:transposition"/>
    <property type="evidence" value="ECO:0007669"/>
    <property type="project" value="UniProtKB-KW"/>
</dbReference>
<sequence>RSLCIVKVSGKLKGKHNPEATSHNTEHCWQLHPKQQPPSKSNRSSSGYGLTTQLVEVKDGHESEVSLLLTEAASKPIVLDSGANHHLINKPEWSQQLLEHHGCRYCHSHQSSRQLACIGEHIAGSNLVLIPNFHSTIMFKNEIVITKTEKKGASILIDKNFQLLGSKKNNLLELHSTQFKLMNSHSTCYRSSPDNPYWDAHLGHPNHQYEAMIVSKSKPVQCRICKECKLKTLPFVSKFKRFHKVVNAIHMDLFGPFPVQSPAGYFYFLTIINQFSGYWMVKFLRNKSDTFSKFLEFKSSAKKQTGCVLRMLVSDGGSEFINKDFKNLCASKGIIHHVSLVYTPQNKGMEECAHQTMIFKARCLLAQ</sequence>
<dbReference type="PROSITE" id="PS50994">
    <property type="entry name" value="INTEGRASE"/>
    <property type="match status" value="1"/>
</dbReference>
<dbReference type="STRING" id="27349.A0A0L6UKY9"/>
<dbReference type="GO" id="GO:0003964">
    <property type="term" value="F:RNA-directed DNA polymerase activity"/>
    <property type="evidence" value="ECO:0007669"/>
    <property type="project" value="UniProtKB-KW"/>
</dbReference>
<evidence type="ECO:0000313" key="17">
    <source>
        <dbReference type="EMBL" id="KNZ49203.1"/>
    </source>
</evidence>
<evidence type="ECO:0000256" key="4">
    <source>
        <dbReference type="ARBA" id="ARBA00022723"/>
    </source>
</evidence>
<dbReference type="InterPro" id="IPR039537">
    <property type="entry name" value="Retrotran_Ty1/copia-like"/>
</dbReference>
<keyword evidence="9" id="KW-0229">DNA integration</keyword>
<evidence type="ECO:0000256" key="12">
    <source>
        <dbReference type="ARBA" id="ARBA00023172"/>
    </source>
</evidence>
<dbReference type="Proteomes" id="UP000037035">
    <property type="component" value="Unassembled WGS sequence"/>
</dbReference>
<dbReference type="PANTHER" id="PTHR42648">
    <property type="entry name" value="TRANSPOSASE, PUTATIVE-RELATED"/>
    <property type="match status" value="1"/>
</dbReference>
<feature type="non-terminal residue" evidence="17">
    <location>
        <position position="1"/>
    </location>
</feature>
<evidence type="ECO:0000256" key="3">
    <source>
        <dbReference type="ARBA" id="ARBA00022722"/>
    </source>
</evidence>
<keyword evidence="12" id="KW-0233">DNA recombination</keyword>
<evidence type="ECO:0000256" key="11">
    <source>
        <dbReference type="ARBA" id="ARBA00022932"/>
    </source>
</evidence>
<evidence type="ECO:0000259" key="16">
    <source>
        <dbReference type="PROSITE" id="PS50994"/>
    </source>
</evidence>
<dbReference type="GO" id="GO:0003723">
    <property type="term" value="F:RNA binding"/>
    <property type="evidence" value="ECO:0007669"/>
    <property type="project" value="UniProtKB-KW"/>
</dbReference>
<keyword evidence="1" id="KW-0815">Transposition</keyword>
<name>A0A0L6UKY9_9BASI</name>
<dbReference type="Pfam" id="PF00665">
    <property type="entry name" value="rve"/>
    <property type="match status" value="1"/>
</dbReference>
<dbReference type="GO" id="GO:0005634">
    <property type="term" value="C:nucleus"/>
    <property type="evidence" value="ECO:0007669"/>
    <property type="project" value="UniProtKB-ARBA"/>
</dbReference>
<dbReference type="GO" id="GO:0006310">
    <property type="term" value="P:DNA recombination"/>
    <property type="evidence" value="ECO:0007669"/>
    <property type="project" value="UniProtKB-KW"/>
</dbReference>
<keyword evidence="5" id="KW-0255">Endonuclease</keyword>
<reference evidence="17 18" key="1">
    <citation type="submission" date="2015-08" db="EMBL/GenBank/DDBJ databases">
        <title>Next Generation Sequencing and Analysis of the Genome of Puccinia sorghi L Schw, the Causal Agent of Maize Common Rust.</title>
        <authorList>
            <person name="Rochi L."/>
            <person name="Burguener G."/>
            <person name="Darino M."/>
            <person name="Turjanski A."/>
            <person name="Kreff E."/>
            <person name="Dieguez M.J."/>
            <person name="Sacco F."/>
        </authorList>
    </citation>
    <scope>NUCLEOTIDE SEQUENCE [LARGE SCALE GENOMIC DNA]</scope>
    <source>
        <strain evidence="17 18">RO10H11247</strain>
    </source>
</reference>
<keyword evidence="6" id="KW-0378">Hydrolase</keyword>
<dbReference type="InterPro" id="IPR001584">
    <property type="entry name" value="Integrase_cat-core"/>
</dbReference>
<evidence type="ECO:0000256" key="1">
    <source>
        <dbReference type="ARBA" id="ARBA00022578"/>
    </source>
</evidence>
<dbReference type="SUPFAM" id="SSF53098">
    <property type="entry name" value="Ribonuclease H-like"/>
    <property type="match status" value="1"/>
</dbReference>
<dbReference type="OrthoDB" id="7691805at2759"/>
<protein>
    <recommendedName>
        <fullName evidence="16">Integrase catalytic domain-containing protein</fullName>
    </recommendedName>
</protein>
<evidence type="ECO:0000256" key="2">
    <source>
        <dbReference type="ARBA" id="ARBA00022695"/>
    </source>
</evidence>
<keyword evidence="18" id="KW-1185">Reference proteome</keyword>
<dbReference type="AlphaFoldDB" id="A0A0L6UKY9"/>
<keyword evidence="4" id="KW-0479">Metal-binding</keyword>
<dbReference type="EMBL" id="LAVV01010336">
    <property type="protein sequence ID" value="KNZ49203.1"/>
    <property type="molecule type" value="Genomic_DNA"/>
</dbReference>
<keyword evidence="7" id="KW-0460">Magnesium</keyword>
<feature type="domain" description="Integrase catalytic" evidence="16">
    <location>
        <begin position="230"/>
        <end position="367"/>
    </location>
</feature>
<evidence type="ECO:0000313" key="18">
    <source>
        <dbReference type="Proteomes" id="UP000037035"/>
    </source>
</evidence>
<evidence type="ECO:0000256" key="13">
    <source>
        <dbReference type="ARBA" id="ARBA00048173"/>
    </source>
</evidence>
<dbReference type="GO" id="GO:0046872">
    <property type="term" value="F:metal ion binding"/>
    <property type="evidence" value="ECO:0007669"/>
    <property type="project" value="UniProtKB-KW"/>
</dbReference>
<evidence type="ECO:0000256" key="10">
    <source>
        <dbReference type="ARBA" id="ARBA00022918"/>
    </source>
</evidence>
<evidence type="ECO:0000256" key="6">
    <source>
        <dbReference type="ARBA" id="ARBA00022801"/>
    </source>
</evidence>
<feature type="region of interest" description="Disordered" evidence="15">
    <location>
        <begin position="13"/>
        <end position="47"/>
    </location>
</feature>
<keyword evidence="3" id="KW-0540">Nuclease</keyword>
<accession>A0A0L6UKY9</accession>
<dbReference type="InterPro" id="IPR012337">
    <property type="entry name" value="RNaseH-like_sf"/>
</dbReference>
<dbReference type="GO" id="GO:0003887">
    <property type="term" value="F:DNA-directed DNA polymerase activity"/>
    <property type="evidence" value="ECO:0007669"/>
    <property type="project" value="UniProtKB-KW"/>
</dbReference>
<organism evidence="17 18">
    <name type="scientific">Puccinia sorghi</name>
    <dbReference type="NCBI Taxonomy" id="27349"/>
    <lineage>
        <taxon>Eukaryota</taxon>
        <taxon>Fungi</taxon>
        <taxon>Dikarya</taxon>
        <taxon>Basidiomycota</taxon>
        <taxon>Pucciniomycotina</taxon>
        <taxon>Pucciniomycetes</taxon>
        <taxon>Pucciniales</taxon>
        <taxon>Pucciniaceae</taxon>
        <taxon>Puccinia</taxon>
    </lineage>
</organism>
<dbReference type="GO" id="GO:0004519">
    <property type="term" value="F:endonuclease activity"/>
    <property type="evidence" value="ECO:0007669"/>
    <property type="project" value="UniProtKB-KW"/>
</dbReference>
<keyword evidence="10" id="KW-0695">RNA-directed DNA polymerase</keyword>
<evidence type="ECO:0000256" key="7">
    <source>
        <dbReference type="ARBA" id="ARBA00022842"/>
    </source>
</evidence>
<keyword evidence="8" id="KW-0694">RNA-binding</keyword>
<evidence type="ECO:0000256" key="15">
    <source>
        <dbReference type="SAM" id="MobiDB-lite"/>
    </source>
</evidence>
<dbReference type="PANTHER" id="PTHR42648:SF11">
    <property type="entry name" value="TRANSPOSON TY4-P GAG-POL POLYPROTEIN"/>
    <property type="match status" value="1"/>
</dbReference>
<feature type="compositionally biased region" description="Polar residues" evidence="15">
    <location>
        <begin position="37"/>
        <end position="47"/>
    </location>
</feature>
<dbReference type="GO" id="GO:0016787">
    <property type="term" value="F:hydrolase activity"/>
    <property type="evidence" value="ECO:0007669"/>
    <property type="project" value="UniProtKB-KW"/>
</dbReference>
<gene>
    <name evidence="17" type="ORF">VP01_5154g1</name>
</gene>
<evidence type="ECO:0000256" key="5">
    <source>
        <dbReference type="ARBA" id="ARBA00022759"/>
    </source>
</evidence>